<evidence type="ECO:0000313" key="4">
    <source>
        <dbReference type="Proteomes" id="UP000579812"/>
    </source>
</evidence>
<feature type="compositionally biased region" description="Low complexity" evidence="1">
    <location>
        <begin position="3300"/>
        <end position="3312"/>
    </location>
</feature>
<feature type="compositionally biased region" description="Low complexity" evidence="1">
    <location>
        <begin position="3023"/>
        <end position="3035"/>
    </location>
</feature>
<feature type="region of interest" description="Disordered" evidence="1">
    <location>
        <begin position="2318"/>
        <end position="2456"/>
    </location>
</feature>
<dbReference type="EMBL" id="JAAMOB010000001">
    <property type="protein sequence ID" value="KAF4117970.1"/>
    <property type="molecule type" value="Genomic_DNA"/>
</dbReference>
<feature type="compositionally biased region" description="Polar residues" evidence="1">
    <location>
        <begin position="3313"/>
        <end position="3385"/>
    </location>
</feature>
<feature type="region of interest" description="Disordered" evidence="1">
    <location>
        <begin position="2053"/>
        <end position="2142"/>
    </location>
</feature>
<feature type="compositionally biased region" description="Low complexity" evidence="1">
    <location>
        <begin position="2506"/>
        <end position="2521"/>
    </location>
</feature>
<feature type="compositionally biased region" description="Polar residues" evidence="1">
    <location>
        <begin position="2709"/>
        <end position="2732"/>
    </location>
</feature>
<feature type="region of interest" description="Disordered" evidence="1">
    <location>
        <begin position="2762"/>
        <end position="2781"/>
    </location>
</feature>
<feature type="compositionally biased region" description="Polar residues" evidence="1">
    <location>
        <begin position="2209"/>
        <end position="2220"/>
    </location>
</feature>
<feature type="region of interest" description="Disordered" evidence="1">
    <location>
        <begin position="2958"/>
        <end position="3048"/>
    </location>
</feature>
<feature type="compositionally biased region" description="Low complexity" evidence="1">
    <location>
        <begin position="2191"/>
        <end position="2206"/>
    </location>
</feature>
<organism evidence="3 4">
    <name type="scientific">Onychostoma macrolepis</name>
    <dbReference type="NCBI Taxonomy" id="369639"/>
    <lineage>
        <taxon>Eukaryota</taxon>
        <taxon>Metazoa</taxon>
        <taxon>Chordata</taxon>
        <taxon>Craniata</taxon>
        <taxon>Vertebrata</taxon>
        <taxon>Euteleostomi</taxon>
        <taxon>Actinopterygii</taxon>
        <taxon>Neopterygii</taxon>
        <taxon>Teleostei</taxon>
        <taxon>Ostariophysi</taxon>
        <taxon>Cypriniformes</taxon>
        <taxon>Cyprinidae</taxon>
        <taxon>Acrossocheilinae</taxon>
        <taxon>Onychostoma</taxon>
    </lineage>
</organism>
<feature type="compositionally biased region" description="Low complexity" evidence="1">
    <location>
        <begin position="2834"/>
        <end position="2849"/>
    </location>
</feature>
<feature type="compositionally biased region" description="Low complexity" evidence="1">
    <location>
        <begin position="3097"/>
        <end position="3112"/>
    </location>
</feature>
<feature type="region of interest" description="Disordered" evidence="1">
    <location>
        <begin position="3081"/>
        <end position="3140"/>
    </location>
</feature>
<feature type="compositionally biased region" description="Polar residues" evidence="1">
    <location>
        <begin position="2542"/>
        <end position="2560"/>
    </location>
</feature>
<feature type="compositionally biased region" description="Polar residues" evidence="1">
    <location>
        <begin position="2524"/>
        <end position="2535"/>
    </location>
</feature>
<name>A0A7J6DFB7_9TELE</name>
<feature type="compositionally biased region" description="Polar residues" evidence="1">
    <location>
        <begin position="2663"/>
        <end position="2701"/>
    </location>
</feature>
<feature type="compositionally biased region" description="Polar residues" evidence="1">
    <location>
        <begin position="3115"/>
        <end position="3126"/>
    </location>
</feature>
<feature type="compositionally biased region" description="Polar residues" evidence="1">
    <location>
        <begin position="2179"/>
        <end position="2188"/>
    </location>
</feature>
<dbReference type="SUPFAM" id="SSF82671">
    <property type="entry name" value="SEA domain"/>
    <property type="match status" value="1"/>
</dbReference>
<feature type="compositionally biased region" description="Polar residues" evidence="1">
    <location>
        <begin position="3224"/>
        <end position="3240"/>
    </location>
</feature>
<comment type="caution">
    <text evidence="3">The sequence shown here is derived from an EMBL/GenBank/DDBJ whole genome shotgun (WGS) entry which is preliminary data.</text>
</comment>
<dbReference type="InterPro" id="IPR036364">
    <property type="entry name" value="SEA_dom_sf"/>
</dbReference>
<keyword evidence="4" id="KW-1185">Reference proteome</keyword>
<gene>
    <name evidence="3" type="ORF">G5714_000021</name>
</gene>
<feature type="compositionally biased region" description="Polar residues" evidence="1">
    <location>
        <begin position="2348"/>
        <end position="2386"/>
    </location>
</feature>
<reference evidence="3 4" key="1">
    <citation type="submission" date="2020-04" db="EMBL/GenBank/DDBJ databases">
        <title>Chromosome-level genome assembly of a cyprinid fish Onychostoma macrolepis by integration of Nanopore Sequencing, Bionano and Hi-C technology.</title>
        <authorList>
            <person name="Wang D."/>
        </authorList>
    </citation>
    <scope>NUCLEOTIDE SEQUENCE [LARGE SCALE GENOMIC DNA]</scope>
    <source>
        <strain evidence="3">SWU-2019</strain>
        <tissue evidence="3">Muscle</tissue>
    </source>
</reference>
<feature type="compositionally biased region" description="Polar residues" evidence="1">
    <location>
        <begin position="3254"/>
        <end position="3292"/>
    </location>
</feature>
<feature type="region of interest" description="Disordered" evidence="1">
    <location>
        <begin position="3224"/>
        <end position="3397"/>
    </location>
</feature>
<feature type="compositionally biased region" description="Polar residues" evidence="1">
    <location>
        <begin position="2991"/>
        <end position="3014"/>
    </location>
</feature>
<feature type="compositionally biased region" description="Polar residues" evidence="1">
    <location>
        <begin position="2122"/>
        <end position="2142"/>
    </location>
</feature>
<feature type="region of interest" description="Disordered" evidence="1">
    <location>
        <begin position="3409"/>
        <end position="3434"/>
    </location>
</feature>
<feature type="compositionally biased region" description="Polar residues" evidence="1">
    <location>
        <begin position="2494"/>
        <end position="2503"/>
    </location>
</feature>
<feature type="compositionally biased region" description="Polar residues" evidence="1">
    <location>
        <begin position="3081"/>
        <end position="3094"/>
    </location>
</feature>
<feature type="region of interest" description="Disordered" evidence="1">
    <location>
        <begin position="2494"/>
        <end position="2611"/>
    </location>
</feature>
<feature type="compositionally biased region" description="Polar residues" evidence="1">
    <location>
        <begin position="2633"/>
        <end position="2649"/>
    </location>
</feature>
<evidence type="ECO:0000313" key="3">
    <source>
        <dbReference type="EMBL" id="KAF4117970.1"/>
    </source>
</evidence>
<sequence>MTLLRQQELAQVLLGYLKQRHASGSTCGSDTSSLSAWLEQSFGKFSIYVDYEDLRDLNTGFDSFEALDILSTSQVAQLTLHSGALNSAALINMVFERLEHGNSFQNIEEFFVTLTQTSQDLDINPVVRDIMMNRTFTIISLHFADFVTDDWVSWFTVKLNPLLPSLTAEMLQTATLNTACNEYHAIVGALSNVFEQMTLLRQQELAQVLLGYLKQRHASVGPDLDINPVVRDIMMNRTFTIISLHFADFVTDDWVSWFTVKLNPLLPSLTAEMLQTATLNTVCNEYHVIVGALSNVFEQMTLLRQQELAQVLLGYLKQRHASVGSTYGSDTSSLSAWLEESFGKFSIYVDYKDLREINTGFDSFEALDILSTSQVAQLTIESGALNSAALINMVFERLEHGNSFQNIEEFFVTLTQTSQDLDINPVVRDIMMNRTFTIISLHFADFVTDDWVSWFTVKLNPLLPSLTAEMLQTATLNTVCNEYHVIVGALSNVFEQMTLLRQQELAQVLLGYLKQRHASGRSSEGCDFFFFDLDINPVVRDIMMNRTFTIISLHFADFVTDDWVSWFTVKLNPLLPSLTAEMLQTATLNTACNEYHAIVGALSNVFEQMTLLRQQELAQVLLGYLKQRHASGRSSEGCDFFFAQLGSDTSSLSAWLEQSFGKFSIYVDYEDLREINTASTAVWALNSAALINMVFERLEHGNSFQNIEEFFVTLTQTSQDLDINPVVRDIMMNRTFTIISLHFADFVTDDWVSWFTVKLNPLLPSLTAEMLQTATLNTVCNEYHVIVGALSNVFEQMTLLRQQELAQVLLGYLKQRHASGSTCGSDTSSLSAWLEESFGKFSIYVDYKDLREINTGFDSVAQLTLESGALNSAALINMVFERLEHGNSFQNIEEFFVTLTQTSQDLDINPVVRDIMMNRTFTIISLHFADFVTDDWVSWFTVKLNPLLPSLTAEMLQTATLNTVCNEYHVISLSAWLEESFGKFSIYVDYKDLREINTGFDSFEALDILSTSQVAQLTIESGALNSAALINMVFERLEHGNSFQNIEEFFVTLTQTSQDLDINPVVRDIMMNRTFTIISLHFADFVTDDWVSWFTVKLNPLLPSLTAEMLQTATLNTVCNEYHVIVGALSSVFEQMTLLRQQELAQVLLGYLKQRHASVGPVRVVIFFCVLNLRSDTSSLSAWLEESFGKFSIYVDYKDLRDLNTGFDSVAQLTLESGALNSAALINMVFERLEHGNSFQNIEEFFVTLTQTSQDLDINPVVRDIMMNRTFTIISLHFADFVTDDWVSWFTVKLNPLLPSLTAEMLQTATLNTVCNEYHVIVGALSNVFEQMTLLRQQELAQVLLGYLKQRHASGRSSEGCDFFLCAQLGSDTSSLSAWLEESFGKFSIYVDYKDLREINTASTVAQLTLHSGALNSAALINMVFERLEHGNSFQNIEEFFVTLTQTSQDLDINPVVRDIMMNRTFTIISLHFADFVTDDWVSWFTVKLVPLLPSLTAEMLQTATLNTVCNEYHVISLSAWLEESFGKFSIYVDYKDLREINTGFDSVAQLTLESGALNSAALINMVFERLEHGNSFQNIEEFFVTLTQTSQDLDINPVVRDIMMNRTFTIISLHFADFVTDDWVSWFTVKLNPLLPSLTAEMLQTATLNTVCNEYHVISLSAWLEESFGKFSIYVDYKDLREINTGFDSVAQLTLESGALNSAALINMVFERLEHGNSFQNIEEFFVTLTQTSQDLDINPVVRDIMMNRTFTIISLHFADFVTDDWVSWFTVKLNPLLPSLTAEMLQTATLNTVCNEYHVIVGALSNVFEQMTLLRQQELAQVLLGYLKQRHASGSTCGSDTSSLSAWLEESFGKFSIYVDYKDLREINTGFDSFEALDILSTSQDLDINPVVRDIMMNRTFTIISLHFADFVTDDWVSWFTVKLNPLLPSLTAEMLQTATLNTVCNEYHVIVGALSNVFEQMTLLRQQELASVLVGYLKLSNETVNQDGLTTRQTQSSQNVLIMQTSSAATPVLSSVVPTITPTDLSNTAPPNYVSITVVPDPSTIIVPTDLSNTSVTTGPSVTAGPSNTTGDTHLSVTLSPNGPILSAVPTQKSSTTAPPRTLSTADLAHPSHTAPYGHSSTGDPTNHSNTTARTDPSITAVLTNQTSPTVGSSTTVHIEQTSTTFHTEALTTAVSTDLSNTTAPTGPITTDPSDSPNPSVPVGFTSASAPTDQSHSVVPPDSPTTKIHTHLSSTTLHSNVLSHALPTDRQSATIHTETSTTVVPADMSSTLSPTGFTSTAVTTGPSVTAGPSNTTGDTHLSVTLSPNGPILSAVPTQKSSTTAPPRTLSTADLAHPSHTAPYGHSSTGDPTNHSNTTARTDPSITAVLTNQTTPTVASSTTVHIERPRTTVHTGTLSTAVPTDHSNTTAHTDSSITAVLTNQTTPTDNCSYRTSNTADPTNHSNTTARTDPSITAVLTNQTSPTVGSSTTVHIEQTSTTFHTEALTTAVSTDLSNTTAPTGPITTDPSDSPNPSVPVGFTSASAPTDQSHSVVPPDSPTTKIHTHLSSTTLHSDVSSHALPTDRQSATIHTETSTTVVPADMSSTLSPTGFTSTAVTTGPSVTAGPSNTTGDTHLSVTLSPNGPILSAVPTQKSSTTAPPRTLSTADLAHPSHTAPYGHSSTGDPTNHSNTTARTDPSITAVLTNQTTPTVASSTTVHIERPRTTVHTGTLSTAVPTDHSNTTAHTDSSITAVLTNQTTPTVGSSTTVHIERPRTTVHTGTSNTAVPTDHSNTTAHTDSSITAVLTNQTSPTVGSSTTVHIEQTSTTFHTGALTTAVPTDLSNTTAPTGPITTDPSDSPNPSVPVGFTSASAPTDQSHSVVPPDSPTTKIPTHLSSTTLHSNVSSHALPTDRQSATIHTETSTTVVPADMSSTLSPTGFTSTAVTTGPSVTAGPSNTTGDTHLSVTLSPNGPILSAVPTQKSSTTAPPRTLSTADLAHPSHTAPYGHSSTGDPTNHSNTTARTDPQSLTTVHIERPRTTVHTGTLTTAVPTDHSNTTAHTDSSITAVLTNQTSPTVGSSTTVHIEQTSTTFHTGALTTAVPTDLSNTTAPTGPITTDPSDSPNPSVPVGFTSASAPTDQSHSVVPPDSPTTKIPTHLSSTTLHSNVLSHALPTDRQSATIHTETSTTVVPADMSSTLSPTGFTSTAVTTGPSVTAGPSNTTGDTHLSVTLSPNGPILSAVPTQKSSTTAPPRTLSTADLAHPSHTAPYGHSSTGDPTNHSNTTARTDPSITAVLTNQTTPTVASSTTVHIERPRTTVHTGTLTTAVPTDHSNTTAHTDSSITAVLTNQTTPTVGSSTTVHTERPSTTVHTGTSNTAVPTELSITPAPTASFITKGPTNQSADPPGPLSSEVPTGFTVTTVSSITADHTDPSSTAFPIGTTHPAVPTDQSSTTIPLGLSSSATLPSLLTTIAPTDLSNSTVPNDPSSISAHTEQLSMTIPIGPSTTPVPTNLSNTTVLPGSSSTVTTYPSSTIILPAKMNTTVSTYPSSKAISYHYPNTTISTKTPNTTAPVGHSNNAVHTVLSNTTISAGMSSSVHHTDVSNTTVQSGTTVSVSSAAGKHITTSVIFSNSTHSKVTSSTTSSLQTTHLSTKASTGSAVQGEGFVILQIRLQRQYIDAYNNPASMEYQILSINITIELNRIYREIYGTRFLRCFVIRFWPGSVGVDTELIFKNQTVLPNATSIAESLKTAIAESKVFLVVIPSSIIVVEQQDSTSTTRQTQTSQSVPIMQTSSAVAPALSSIFMLLLLLWNETL</sequence>
<feature type="compositionally biased region" description="Polar residues" evidence="1">
    <location>
        <begin position="2852"/>
        <end position="2863"/>
    </location>
</feature>
<dbReference type="Proteomes" id="UP000579812">
    <property type="component" value="Unassembled WGS sequence"/>
</dbReference>
<feature type="domain" description="SEA" evidence="2">
    <location>
        <begin position="3642"/>
        <end position="3755"/>
    </location>
</feature>
<evidence type="ECO:0000259" key="2">
    <source>
        <dbReference type="PROSITE" id="PS50024"/>
    </source>
</evidence>
<feature type="compositionally biased region" description="Polar residues" evidence="1">
    <location>
        <begin position="2961"/>
        <end position="2977"/>
    </location>
</feature>
<feature type="region of interest" description="Disordered" evidence="1">
    <location>
        <begin position="2818"/>
        <end position="2899"/>
    </location>
</feature>
<feature type="compositionally biased region" description="Polar residues" evidence="1">
    <location>
        <begin position="2870"/>
        <end position="2899"/>
    </location>
</feature>
<evidence type="ECO:0000256" key="1">
    <source>
        <dbReference type="SAM" id="MobiDB-lite"/>
    </source>
</evidence>
<feature type="compositionally biased region" description="Polar residues" evidence="1">
    <location>
        <begin position="2394"/>
        <end position="2456"/>
    </location>
</feature>
<dbReference type="Pfam" id="PF01390">
    <property type="entry name" value="SEA"/>
    <property type="match status" value="1"/>
</dbReference>
<dbReference type="Gene3D" id="3.30.70.960">
    <property type="entry name" value="SEA domain"/>
    <property type="match status" value="1"/>
</dbReference>
<protein>
    <recommendedName>
        <fullName evidence="2">SEA domain-containing protein</fullName>
    </recommendedName>
</protein>
<feature type="compositionally biased region" description="Polar residues" evidence="1">
    <location>
        <begin position="2053"/>
        <end position="2084"/>
    </location>
</feature>
<accession>A0A7J6DFB7</accession>
<feature type="compositionally biased region" description="Polar residues" evidence="1">
    <location>
        <begin position="2092"/>
        <end position="2108"/>
    </location>
</feature>
<feature type="compositionally biased region" description="Polar residues" evidence="1">
    <location>
        <begin position="2567"/>
        <end position="2611"/>
    </location>
</feature>
<feature type="compositionally biased region" description="Polar residues" evidence="1">
    <location>
        <begin position="2818"/>
        <end position="2831"/>
    </location>
</feature>
<feature type="region of interest" description="Disordered" evidence="1">
    <location>
        <begin position="2633"/>
        <end position="2732"/>
    </location>
</feature>
<feature type="compositionally biased region" description="Polar residues" evidence="1">
    <location>
        <begin position="3036"/>
        <end position="3048"/>
    </location>
</feature>
<proteinExistence type="predicted"/>
<dbReference type="InterPro" id="IPR000082">
    <property type="entry name" value="SEA_dom"/>
</dbReference>
<dbReference type="PROSITE" id="PS50024">
    <property type="entry name" value="SEA"/>
    <property type="match status" value="1"/>
</dbReference>
<feature type="compositionally biased region" description="Polar residues" evidence="1">
    <location>
        <begin position="3409"/>
        <end position="3418"/>
    </location>
</feature>
<feature type="compositionally biased region" description="Polar residues" evidence="1">
    <location>
        <begin position="2318"/>
        <end position="2334"/>
    </location>
</feature>
<feature type="region of interest" description="Disordered" evidence="1">
    <location>
        <begin position="2179"/>
        <end position="2232"/>
    </location>
</feature>